<reference evidence="1" key="2">
    <citation type="submission" date="2023-01" db="EMBL/GenBank/DDBJ databases">
        <authorList>
            <person name="Sun Q."/>
            <person name="Evtushenko L."/>
        </authorList>
    </citation>
    <scope>NUCLEOTIDE SEQUENCE</scope>
    <source>
        <strain evidence="1">VKM Ac-1321</strain>
    </source>
</reference>
<gene>
    <name evidence="1" type="ORF">GCM10017581_104570</name>
</gene>
<dbReference type="Proteomes" id="UP001143480">
    <property type="component" value="Unassembled WGS sequence"/>
</dbReference>
<organism evidence="1 2">
    <name type="scientific">Dactylosporangium matsuzakiense</name>
    <dbReference type="NCBI Taxonomy" id="53360"/>
    <lineage>
        <taxon>Bacteria</taxon>
        <taxon>Bacillati</taxon>
        <taxon>Actinomycetota</taxon>
        <taxon>Actinomycetes</taxon>
        <taxon>Micromonosporales</taxon>
        <taxon>Micromonosporaceae</taxon>
        <taxon>Dactylosporangium</taxon>
    </lineage>
</organism>
<proteinExistence type="predicted"/>
<name>A0A9W6KXU3_9ACTN</name>
<protein>
    <submittedName>
        <fullName evidence="1">Uncharacterized protein</fullName>
    </submittedName>
</protein>
<evidence type="ECO:0000313" key="1">
    <source>
        <dbReference type="EMBL" id="GLL08689.1"/>
    </source>
</evidence>
<dbReference type="AlphaFoldDB" id="A0A9W6KXU3"/>
<dbReference type="EMBL" id="BSFP01000174">
    <property type="protein sequence ID" value="GLL08689.1"/>
    <property type="molecule type" value="Genomic_DNA"/>
</dbReference>
<evidence type="ECO:0000313" key="2">
    <source>
        <dbReference type="Proteomes" id="UP001143480"/>
    </source>
</evidence>
<comment type="caution">
    <text evidence="1">The sequence shown here is derived from an EMBL/GenBank/DDBJ whole genome shotgun (WGS) entry which is preliminary data.</text>
</comment>
<reference evidence="1" key="1">
    <citation type="journal article" date="2014" name="Int. J. Syst. Evol. Microbiol.">
        <title>Complete genome sequence of Corynebacterium casei LMG S-19264T (=DSM 44701T), isolated from a smear-ripened cheese.</title>
        <authorList>
            <consortium name="US DOE Joint Genome Institute (JGI-PGF)"/>
            <person name="Walter F."/>
            <person name="Albersmeier A."/>
            <person name="Kalinowski J."/>
            <person name="Ruckert C."/>
        </authorList>
    </citation>
    <scope>NUCLEOTIDE SEQUENCE</scope>
    <source>
        <strain evidence="1">VKM Ac-1321</strain>
    </source>
</reference>
<sequence length="246" mass="26118">MATAGDYNDPRQPPMVGIMPFLGEDPLRPAARPLVALDSNIPSDLLEVLRLHGIASNDAALGVLDAESQFARAADALDRHAADTDAGNVLGWTIDATHAACLDHLERMIVIYARAAVSYVTLAVEIASAVADGRPPAPFGSLPPLPSEVLAMWSLHVPRLQLPASAARERLTPLNDELARTHECVVQALQTLDSDAKAFDDPDPVQMSTRRVGYILEVDVPASLHGYAVACVAAIAFMYAADAQPG</sequence>
<keyword evidence="2" id="KW-1185">Reference proteome</keyword>
<accession>A0A9W6KXU3</accession>